<protein>
    <submittedName>
        <fullName evidence="2">Polysaccharide deacetylase family protein</fullName>
    </submittedName>
</protein>
<accession>A0A5B8VE24</accession>
<feature type="domain" description="NodB homology" evidence="1">
    <location>
        <begin position="68"/>
        <end position="174"/>
    </location>
</feature>
<dbReference type="InterPro" id="IPR011330">
    <property type="entry name" value="Glyco_hydro/deAcase_b/a-brl"/>
</dbReference>
<dbReference type="OrthoDB" id="9812065at2"/>
<dbReference type="GO" id="GO:0016810">
    <property type="term" value="F:hydrolase activity, acting on carbon-nitrogen (but not peptide) bonds"/>
    <property type="evidence" value="ECO:0007669"/>
    <property type="project" value="InterPro"/>
</dbReference>
<gene>
    <name evidence="2" type="ORF">FRZ67_14835</name>
</gene>
<dbReference type="AlphaFoldDB" id="A0A5B8VE24"/>
<name>A0A5B8VE24_9BACT</name>
<sequence>MDDGTGRCSRILIATFYFSLISALCSCGSNLSQQNNTDSTVVNEDTLYLKNADVSVREAIPGTPISYDSTKRYIYITLDDGPQPGTMNCYHLLLDLNVKASFFMIGVQGVEQRSKLKVDSIRDAYPQFLLCNHTYTHAFFNKYKYFYSHTDSALQDLEKAQVSLRVPIKIFRTPANNSWALNGRLRSPDLTKAFCRTADSAGYKGIGWDVVWNFKGCTTPVQSVNEMLREVNAAFDHNEEFIKNHLVILAHDRMFQKGQYADSLSKFITMLKQDPRNVFETIDHYPGVASNN</sequence>
<evidence type="ECO:0000313" key="3">
    <source>
        <dbReference type="Proteomes" id="UP000321533"/>
    </source>
</evidence>
<keyword evidence="3" id="KW-1185">Reference proteome</keyword>
<dbReference type="InterPro" id="IPR002509">
    <property type="entry name" value="NODB_dom"/>
</dbReference>
<dbReference type="PROSITE" id="PS51257">
    <property type="entry name" value="PROKAR_LIPOPROTEIN"/>
    <property type="match status" value="1"/>
</dbReference>
<dbReference type="KEGG" id="pgin:FRZ67_14835"/>
<dbReference type="InterPro" id="IPR050248">
    <property type="entry name" value="Polysacc_deacetylase_ArnD"/>
</dbReference>
<dbReference type="Pfam" id="PF01522">
    <property type="entry name" value="Polysacc_deac_1"/>
    <property type="match status" value="1"/>
</dbReference>
<dbReference type="PANTHER" id="PTHR10587">
    <property type="entry name" value="GLYCOSYL TRANSFERASE-RELATED"/>
    <property type="match status" value="1"/>
</dbReference>
<organism evidence="2 3">
    <name type="scientific">Panacibacter ginsenosidivorans</name>
    <dbReference type="NCBI Taxonomy" id="1813871"/>
    <lineage>
        <taxon>Bacteria</taxon>
        <taxon>Pseudomonadati</taxon>
        <taxon>Bacteroidota</taxon>
        <taxon>Chitinophagia</taxon>
        <taxon>Chitinophagales</taxon>
        <taxon>Chitinophagaceae</taxon>
        <taxon>Panacibacter</taxon>
    </lineage>
</organism>
<dbReference type="Gene3D" id="3.20.20.370">
    <property type="entry name" value="Glycoside hydrolase/deacetylase"/>
    <property type="match status" value="1"/>
</dbReference>
<dbReference type="Proteomes" id="UP000321533">
    <property type="component" value="Chromosome"/>
</dbReference>
<reference evidence="2 3" key="1">
    <citation type="journal article" date="2016" name="Int. J. Syst. Evol. Microbiol.">
        <title>Panacibacter ginsenosidivorans gen. nov., sp. nov., with ginsenoside converting activity isolated from soil of a ginseng field.</title>
        <authorList>
            <person name="Siddiqi M.Z."/>
            <person name="Muhammad Shafi S."/>
            <person name="Choi K.D."/>
            <person name="Im W.T."/>
        </authorList>
    </citation>
    <scope>NUCLEOTIDE SEQUENCE [LARGE SCALE GENOMIC DNA]</scope>
    <source>
        <strain evidence="2 3">Gsoil1550</strain>
    </source>
</reference>
<dbReference type="GO" id="GO:0005975">
    <property type="term" value="P:carbohydrate metabolic process"/>
    <property type="evidence" value="ECO:0007669"/>
    <property type="project" value="InterPro"/>
</dbReference>
<evidence type="ECO:0000313" key="2">
    <source>
        <dbReference type="EMBL" id="QEC68518.1"/>
    </source>
</evidence>
<evidence type="ECO:0000259" key="1">
    <source>
        <dbReference type="Pfam" id="PF01522"/>
    </source>
</evidence>
<dbReference type="RefSeq" id="WP_147190611.1">
    <property type="nucleotide sequence ID" value="NZ_CP042435.1"/>
</dbReference>
<dbReference type="EMBL" id="CP042435">
    <property type="protein sequence ID" value="QEC68518.1"/>
    <property type="molecule type" value="Genomic_DNA"/>
</dbReference>
<proteinExistence type="predicted"/>
<dbReference type="SUPFAM" id="SSF88713">
    <property type="entry name" value="Glycoside hydrolase/deacetylase"/>
    <property type="match status" value="1"/>
</dbReference>